<evidence type="ECO:0000313" key="1">
    <source>
        <dbReference type="EMBL" id="KFB40753.1"/>
    </source>
</evidence>
<accession>A0A084VS09</accession>
<evidence type="ECO:0000313" key="2">
    <source>
        <dbReference type="EnsemblMetazoa" id="ASIC008181-PA"/>
    </source>
</evidence>
<keyword evidence="3" id="KW-1185">Reference proteome</keyword>
<organism evidence="1">
    <name type="scientific">Anopheles sinensis</name>
    <name type="common">Mosquito</name>
    <dbReference type="NCBI Taxonomy" id="74873"/>
    <lineage>
        <taxon>Eukaryota</taxon>
        <taxon>Metazoa</taxon>
        <taxon>Ecdysozoa</taxon>
        <taxon>Arthropoda</taxon>
        <taxon>Hexapoda</taxon>
        <taxon>Insecta</taxon>
        <taxon>Pterygota</taxon>
        <taxon>Neoptera</taxon>
        <taxon>Endopterygota</taxon>
        <taxon>Diptera</taxon>
        <taxon>Nematocera</taxon>
        <taxon>Culicoidea</taxon>
        <taxon>Culicidae</taxon>
        <taxon>Anophelinae</taxon>
        <taxon>Anopheles</taxon>
    </lineage>
</organism>
<name>A0A084VS09_ANOSI</name>
<dbReference type="EMBL" id="ATLV01015790">
    <property type="status" value="NOT_ANNOTATED_CDS"/>
    <property type="molecule type" value="Genomic_DNA"/>
</dbReference>
<reference evidence="2" key="2">
    <citation type="submission" date="2020-05" db="UniProtKB">
        <authorList>
            <consortium name="EnsemblMetazoa"/>
        </authorList>
    </citation>
    <scope>IDENTIFICATION</scope>
</reference>
<evidence type="ECO:0000313" key="3">
    <source>
        <dbReference type="Proteomes" id="UP000030765"/>
    </source>
</evidence>
<dbReference type="EnsemblMetazoa" id="ASIC008181-RA">
    <property type="protein sequence ID" value="ASIC008181-PA"/>
    <property type="gene ID" value="ASIC008181"/>
</dbReference>
<dbReference type="Proteomes" id="UP000030765">
    <property type="component" value="Unassembled WGS sequence"/>
</dbReference>
<dbReference type="AlphaFoldDB" id="A0A084VS09"/>
<gene>
    <name evidence="1" type="ORF">ZHAS_00008181</name>
</gene>
<sequence>MTVASRQHPVALQGGKEWVGVEVCLSKDAATTNVVVEKYEIVIAKNDYVPLLAFISAQEAEQPSKVSWLRMWLRPEKRKGAAYVH</sequence>
<reference evidence="1 3" key="1">
    <citation type="journal article" date="2014" name="BMC Genomics">
        <title>Genome sequence of Anopheles sinensis provides insight into genetics basis of mosquito competence for malaria parasites.</title>
        <authorList>
            <person name="Zhou D."/>
            <person name="Zhang D."/>
            <person name="Ding G."/>
            <person name="Shi L."/>
            <person name="Hou Q."/>
            <person name="Ye Y."/>
            <person name="Xu Y."/>
            <person name="Zhou H."/>
            <person name="Xiong C."/>
            <person name="Li S."/>
            <person name="Yu J."/>
            <person name="Hong S."/>
            <person name="Yu X."/>
            <person name="Zou P."/>
            <person name="Chen C."/>
            <person name="Chang X."/>
            <person name="Wang W."/>
            <person name="Lv Y."/>
            <person name="Sun Y."/>
            <person name="Ma L."/>
            <person name="Shen B."/>
            <person name="Zhu C."/>
        </authorList>
    </citation>
    <scope>NUCLEOTIDE SEQUENCE [LARGE SCALE GENOMIC DNA]</scope>
</reference>
<protein>
    <submittedName>
        <fullName evidence="1 2">Hvp 53 VSH-1 major tail protein</fullName>
    </submittedName>
</protein>
<dbReference type="VEuPathDB" id="VectorBase:ASIC008181"/>
<proteinExistence type="predicted"/>
<dbReference type="EMBL" id="KE525036">
    <property type="protein sequence ID" value="KFB40753.1"/>
    <property type="molecule type" value="Genomic_DNA"/>
</dbReference>